<evidence type="ECO:0000313" key="2">
    <source>
        <dbReference type="EMBL" id="PRP87746.1"/>
    </source>
</evidence>
<accession>A0A2P6NUZ0</accession>
<gene>
    <name evidence="2" type="ORF">PROFUN_02446</name>
</gene>
<name>A0A2P6NUZ0_9EUKA</name>
<sequence>MSGWATPQGVNTSTPSGQTTTGQPMMRQNLSAPTTTARGQEKEAVSPSAKPKGLSSLSNLLNDPLHRPRRTETIKAESLGNLSTSHHNRYDGASSTDDNRMESTSEESFWMSLVKSPFDLSNWTSVSDEGRLYGSTMSAMGDGIPPIDERSDVQII</sequence>
<feature type="compositionally biased region" description="Basic and acidic residues" evidence="1">
    <location>
        <begin position="64"/>
        <end position="75"/>
    </location>
</feature>
<dbReference type="Proteomes" id="UP000241769">
    <property type="component" value="Unassembled WGS sequence"/>
</dbReference>
<reference evidence="2 3" key="1">
    <citation type="journal article" date="2018" name="Genome Biol. Evol.">
        <title>Multiple Roots of Fruiting Body Formation in Amoebozoa.</title>
        <authorList>
            <person name="Hillmann F."/>
            <person name="Forbes G."/>
            <person name="Novohradska S."/>
            <person name="Ferling I."/>
            <person name="Riege K."/>
            <person name="Groth M."/>
            <person name="Westermann M."/>
            <person name="Marz M."/>
            <person name="Spaller T."/>
            <person name="Winckler T."/>
            <person name="Schaap P."/>
            <person name="Glockner G."/>
        </authorList>
    </citation>
    <scope>NUCLEOTIDE SEQUENCE [LARGE SCALE GENOMIC DNA]</scope>
    <source>
        <strain evidence="2 3">Jena</strain>
    </source>
</reference>
<dbReference type="EMBL" id="MDYQ01000018">
    <property type="protein sequence ID" value="PRP87746.1"/>
    <property type="molecule type" value="Genomic_DNA"/>
</dbReference>
<evidence type="ECO:0000313" key="3">
    <source>
        <dbReference type="Proteomes" id="UP000241769"/>
    </source>
</evidence>
<organism evidence="2 3">
    <name type="scientific">Planoprotostelium fungivorum</name>
    <dbReference type="NCBI Taxonomy" id="1890364"/>
    <lineage>
        <taxon>Eukaryota</taxon>
        <taxon>Amoebozoa</taxon>
        <taxon>Evosea</taxon>
        <taxon>Variosea</taxon>
        <taxon>Cavosteliida</taxon>
        <taxon>Cavosteliaceae</taxon>
        <taxon>Planoprotostelium</taxon>
    </lineage>
</organism>
<feature type="compositionally biased region" description="Polar residues" evidence="1">
    <location>
        <begin position="26"/>
        <end position="38"/>
    </location>
</feature>
<dbReference type="AlphaFoldDB" id="A0A2P6NUZ0"/>
<feature type="compositionally biased region" description="Low complexity" evidence="1">
    <location>
        <begin position="12"/>
        <end position="24"/>
    </location>
</feature>
<feature type="region of interest" description="Disordered" evidence="1">
    <location>
        <begin position="1"/>
        <end position="105"/>
    </location>
</feature>
<keyword evidence="3" id="KW-1185">Reference proteome</keyword>
<evidence type="ECO:0000256" key="1">
    <source>
        <dbReference type="SAM" id="MobiDB-lite"/>
    </source>
</evidence>
<protein>
    <submittedName>
        <fullName evidence="2">Uncharacterized protein</fullName>
    </submittedName>
</protein>
<comment type="caution">
    <text evidence="2">The sequence shown here is derived from an EMBL/GenBank/DDBJ whole genome shotgun (WGS) entry which is preliminary data.</text>
</comment>
<proteinExistence type="predicted"/>
<dbReference type="InParanoid" id="A0A2P6NUZ0"/>